<keyword evidence="3" id="KW-0808">Transferase</keyword>
<evidence type="ECO:0000259" key="1">
    <source>
        <dbReference type="Pfam" id="PF00534"/>
    </source>
</evidence>
<name>A0ABV3SFF7_9HYPH</name>
<keyword evidence="3" id="KW-0328">Glycosyltransferase</keyword>
<dbReference type="EMBL" id="JBDPGJ010000001">
    <property type="protein sequence ID" value="MEX0404784.1"/>
    <property type="molecule type" value="Genomic_DNA"/>
</dbReference>
<proteinExistence type="predicted"/>
<evidence type="ECO:0000259" key="2">
    <source>
        <dbReference type="Pfam" id="PF13439"/>
    </source>
</evidence>
<dbReference type="CDD" id="cd03811">
    <property type="entry name" value="GT4_GT28_WabH-like"/>
    <property type="match status" value="1"/>
</dbReference>
<keyword evidence="4" id="KW-1185">Reference proteome</keyword>
<dbReference type="Pfam" id="PF13439">
    <property type="entry name" value="Glyco_transf_4"/>
    <property type="match status" value="1"/>
</dbReference>
<organism evidence="3 4">
    <name type="scientific">Aquibium pacificus</name>
    <dbReference type="NCBI Taxonomy" id="3153579"/>
    <lineage>
        <taxon>Bacteria</taxon>
        <taxon>Pseudomonadati</taxon>
        <taxon>Pseudomonadota</taxon>
        <taxon>Alphaproteobacteria</taxon>
        <taxon>Hyphomicrobiales</taxon>
        <taxon>Phyllobacteriaceae</taxon>
        <taxon>Aquibium</taxon>
    </lineage>
</organism>
<dbReference type="InterPro" id="IPR001296">
    <property type="entry name" value="Glyco_trans_1"/>
</dbReference>
<dbReference type="PANTHER" id="PTHR12526">
    <property type="entry name" value="GLYCOSYLTRANSFERASE"/>
    <property type="match status" value="1"/>
</dbReference>
<dbReference type="EC" id="2.4.-.-" evidence="3"/>
<protein>
    <submittedName>
        <fullName evidence="3">Glycosyltransferase</fullName>
        <ecNumber evidence="3">2.4.-.-</ecNumber>
    </submittedName>
</protein>
<dbReference type="Proteomes" id="UP001556692">
    <property type="component" value="Unassembled WGS sequence"/>
</dbReference>
<comment type="caution">
    <text evidence="3">The sequence shown here is derived from an EMBL/GenBank/DDBJ whole genome shotgun (WGS) entry which is preliminary data.</text>
</comment>
<gene>
    <name evidence="3" type="ORF">ABGN05_03800</name>
</gene>
<sequence>MKVMHFHFGKDGGAERFFVHLLNGLAERGVEQRIVIRPGRNWKQKIDPSVEVIESHFRTASLDRILLPLRMAAMARSWKPDAILGWMPKGAKLVPNVEGPLRLTRLGDYPTTLKKFRNVDVVVCNTPGIAKHVRDMGWQRDVRVISNFTESVPAAPIARAELDTPEDAFVVSAAGRFVPRKGFDVVLRAVAKVPDAYLWLVGNGEEEGNLRGLADELGMAQRVRFAGWQSNPGAYVAASDCFAVASRHEPLGNVVLEAWAQDVPVVSTRSEGPTWFMRDGENGLLVDLDDHDAMADGIARLRNDAELATTVVAGGRRTLQERFSKEAVTQAYIDLFARREAGASDPAPLATRA</sequence>
<dbReference type="Pfam" id="PF00534">
    <property type="entry name" value="Glycos_transf_1"/>
    <property type="match status" value="1"/>
</dbReference>
<evidence type="ECO:0000313" key="4">
    <source>
        <dbReference type="Proteomes" id="UP001556692"/>
    </source>
</evidence>
<dbReference type="RefSeq" id="WP_367952653.1">
    <property type="nucleotide sequence ID" value="NZ_JBDPGJ010000001.1"/>
</dbReference>
<feature type="domain" description="Glycosyl transferase family 1" evidence="1">
    <location>
        <begin position="158"/>
        <end position="315"/>
    </location>
</feature>
<reference evidence="3 4" key="1">
    <citation type="submission" date="2024-05" db="EMBL/GenBank/DDBJ databases">
        <authorList>
            <person name="Jiang F."/>
        </authorList>
    </citation>
    <scope>NUCLEOTIDE SEQUENCE [LARGE SCALE GENOMIC DNA]</scope>
    <source>
        <strain evidence="3 4">LZ166</strain>
    </source>
</reference>
<dbReference type="GO" id="GO:0016757">
    <property type="term" value="F:glycosyltransferase activity"/>
    <property type="evidence" value="ECO:0007669"/>
    <property type="project" value="UniProtKB-KW"/>
</dbReference>
<dbReference type="Gene3D" id="3.40.50.2000">
    <property type="entry name" value="Glycogen Phosphorylase B"/>
    <property type="match status" value="2"/>
</dbReference>
<accession>A0ABV3SFF7</accession>
<evidence type="ECO:0000313" key="3">
    <source>
        <dbReference type="EMBL" id="MEX0404784.1"/>
    </source>
</evidence>
<feature type="domain" description="Glycosyltransferase subfamily 4-like N-terminal" evidence="2">
    <location>
        <begin position="12"/>
        <end position="148"/>
    </location>
</feature>
<dbReference type="InterPro" id="IPR028098">
    <property type="entry name" value="Glyco_trans_4-like_N"/>
</dbReference>
<dbReference type="SUPFAM" id="SSF53756">
    <property type="entry name" value="UDP-Glycosyltransferase/glycogen phosphorylase"/>
    <property type="match status" value="1"/>
</dbReference>